<accession>A0A518B0L2</accession>
<feature type="chain" id="PRO_5022163620" description="Periplasmic heavy metal sensor" evidence="1">
    <location>
        <begin position="24"/>
        <end position="159"/>
    </location>
</feature>
<organism evidence="2 3">
    <name type="scientific">Kolteria novifilia</name>
    <dbReference type="NCBI Taxonomy" id="2527975"/>
    <lineage>
        <taxon>Bacteria</taxon>
        <taxon>Pseudomonadati</taxon>
        <taxon>Planctomycetota</taxon>
        <taxon>Planctomycetia</taxon>
        <taxon>Kolteriales</taxon>
        <taxon>Kolteriaceae</taxon>
        <taxon>Kolteria</taxon>
    </lineage>
</organism>
<dbReference type="EMBL" id="CP036279">
    <property type="protein sequence ID" value="QDU60528.1"/>
    <property type="molecule type" value="Genomic_DNA"/>
</dbReference>
<evidence type="ECO:0000256" key="1">
    <source>
        <dbReference type="SAM" id="SignalP"/>
    </source>
</evidence>
<feature type="signal peptide" evidence="1">
    <location>
        <begin position="1"/>
        <end position="23"/>
    </location>
</feature>
<name>A0A518B0L2_9BACT</name>
<reference evidence="2 3" key="1">
    <citation type="submission" date="2019-02" db="EMBL/GenBank/DDBJ databases">
        <title>Deep-cultivation of Planctomycetes and their phenomic and genomic characterization uncovers novel biology.</title>
        <authorList>
            <person name="Wiegand S."/>
            <person name="Jogler M."/>
            <person name="Boedeker C."/>
            <person name="Pinto D."/>
            <person name="Vollmers J."/>
            <person name="Rivas-Marin E."/>
            <person name="Kohn T."/>
            <person name="Peeters S.H."/>
            <person name="Heuer A."/>
            <person name="Rast P."/>
            <person name="Oberbeckmann S."/>
            <person name="Bunk B."/>
            <person name="Jeske O."/>
            <person name="Meyerdierks A."/>
            <person name="Storesund J.E."/>
            <person name="Kallscheuer N."/>
            <person name="Luecker S."/>
            <person name="Lage O.M."/>
            <person name="Pohl T."/>
            <person name="Merkel B.J."/>
            <person name="Hornburger P."/>
            <person name="Mueller R.-W."/>
            <person name="Bruemmer F."/>
            <person name="Labrenz M."/>
            <person name="Spormann A.M."/>
            <person name="Op den Camp H."/>
            <person name="Overmann J."/>
            <person name="Amann R."/>
            <person name="Jetten M.S.M."/>
            <person name="Mascher T."/>
            <person name="Medema M.H."/>
            <person name="Devos D.P."/>
            <person name="Kaster A.-K."/>
            <person name="Ovreas L."/>
            <person name="Rohde M."/>
            <person name="Galperin M.Y."/>
            <person name="Jogler C."/>
        </authorList>
    </citation>
    <scope>NUCLEOTIDE SEQUENCE [LARGE SCALE GENOMIC DNA]</scope>
    <source>
        <strain evidence="2 3">Pan216</strain>
    </source>
</reference>
<keyword evidence="3" id="KW-1185">Reference proteome</keyword>
<evidence type="ECO:0000313" key="3">
    <source>
        <dbReference type="Proteomes" id="UP000317093"/>
    </source>
</evidence>
<dbReference type="Proteomes" id="UP000317093">
    <property type="component" value="Chromosome"/>
</dbReference>
<sequence precursor="true">MMLRTWVLAGLSSVLLAGAVVSAAPDRQLFPQQVREFVMGRVGRALLLRSEIDLTPEQRGAIANVLNDDRQTRLRRMETLIVEARKLREAVLAEAPDDQAIRKAADRVGTALGDAGVEWSQVARKVRPILKPEQREKIEAFRAKNEKATDEFLGSLIGK</sequence>
<dbReference type="AlphaFoldDB" id="A0A518B0L2"/>
<dbReference type="Pfam" id="PF13801">
    <property type="entry name" value="Metal_resist"/>
    <property type="match status" value="1"/>
</dbReference>
<dbReference type="InterPro" id="IPR025961">
    <property type="entry name" value="Metal_resist"/>
</dbReference>
<protein>
    <recommendedName>
        <fullName evidence="4">Periplasmic heavy metal sensor</fullName>
    </recommendedName>
</protein>
<proteinExistence type="predicted"/>
<dbReference type="KEGG" id="knv:Pan216_13700"/>
<evidence type="ECO:0008006" key="4">
    <source>
        <dbReference type="Google" id="ProtNLM"/>
    </source>
</evidence>
<keyword evidence="1" id="KW-0732">Signal</keyword>
<gene>
    <name evidence="2" type="ORF">Pan216_13700</name>
</gene>
<dbReference type="Gene3D" id="1.20.120.1490">
    <property type="match status" value="1"/>
</dbReference>
<dbReference type="RefSeq" id="WP_419193336.1">
    <property type="nucleotide sequence ID" value="NZ_CP036279.1"/>
</dbReference>
<evidence type="ECO:0000313" key="2">
    <source>
        <dbReference type="EMBL" id="QDU60528.1"/>
    </source>
</evidence>